<sequence length="645" mass="72160">MGNRYVLLVGIDTYLQNDHEKPGTGQAVSLNNLQGCVNDIGLLKNLLQTAFHVHKLTILTSSEASETPGTPQEASDKLPTFDNIKREFDNVYNSAQSGDLFFFHYSGHGGRLPKLSTSPEDRSADPSLLTVDYCRGKPAIRGWQLNQWLKRLSEKRIQVIVSLDSCYSAGSWRNEGSLRTPPDWTPRPNGPEDEAAGEHRHNNRDCEMDVSWDINPDCFTLMAACESTEYAQEKRVDGVSYGMFTYTLADYLTQNRQQEVLSTYRKIRDHISEKIQPQSPRVYGQDRLAFFQNKEIFSATPIPVDTDGKSASLPIGKVHGVKKGAEFATFPPLPEATFRIIEVEEYESRAESVREVAQVLPRFSEVLPSRWSMEGKPLNILVGQNFAAGFLKALQASLMDRVVGNVEVAESPQEAVSHDPEDADFWVKKGVDGAIDIFGPEPLIVRAEPVQGLQITGASDNDKIPQVAAAIAHLVRFKQILNLKDEASEEPLPFRAILEPDRSASGSNFKERDIVKLSIENLGPDELHFTVINLGPGFHVAQLFPQADSPQTLPINGKPYAFKFRLTLPSELRRQSKDGQRYRDIIRIIVTKGRKLSVKSLELPSIWDNIRFKPSSGGRDGVLIEGPDFDWWIEDKIIWMNTGTA</sequence>
<comment type="caution">
    <text evidence="1">The sequence shown here is derived from an EMBL/GenBank/DDBJ whole genome shotgun (WGS) entry which is preliminary data.</text>
</comment>
<protein>
    <submittedName>
        <fullName evidence="1">TPR domain-containing protein</fullName>
    </submittedName>
</protein>
<gene>
    <name evidence="1" type="ORF">CTRU02_211572</name>
</gene>
<keyword evidence="2" id="KW-1185">Reference proteome</keyword>
<reference evidence="1 2" key="1">
    <citation type="journal article" date="2020" name="Phytopathology">
        <title>Genome Sequence Resources of Colletotrichum truncatum, C. plurivorum, C. musicola, and C. sojae: Four Species Pathogenic to Soybean (Glycine max).</title>
        <authorList>
            <person name="Rogerio F."/>
            <person name="Boufleur T.R."/>
            <person name="Ciampi-Guillardi M."/>
            <person name="Sukno S.A."/>
            <person name="Thon M.R."/>
            <person name="Massola Junior N.S."/>
            <person name="Baroncelli R."/>
        </authorList>
    </citation>
    <scope>NUCLEOTIDE SEQUENCE [LARGE SCALE GENOMIC DNA]</scope>
    <source>
        <strain evidence="1 2">CMES1059</strain>
    </source>
</reference>
<proteinExistence type="predicted"/>
<evidence type="ECO:0000313" key="2">
    <source>
        <dbReference type="Proteomes" id="UP000805649"/>
    </source>
</evidence>
<dbReference type="Proteomes" id="UP000805649">
    <property type="component" value="Unassembled WGS sequence"/>
</dbReference>
<accession>A0ACC3YL56</accession>
<organism evidence="1 2">
    <name type="scientific">Colletotrichum truncatum</name>
    <name type="common">Anthracnose fungus</name>
    <name type="synonym">Colletotrichum capsici</name>
    <dbReference type="NCBI Taxonomy" id="5467"/>
    <lineage>
        <taxon>Eukaryota</taxon>
        <taxon>Fungi</taxon>
        <taxon>Dikarya</taxon>
        <taxon>Ascomycota</taxon>
        <taxon>Pezizomycotina</taxon>
        <taxon>Sordariomycetes</taxon>
        <taxon>Hypocreomycetidae</taxon>
        <taxon>Glomerellales</taxon>
        <taxon>Glomerellaceae</taxon>
        <taxon>Colletotrichum</taxon>
        <taxon>Colletotrichum truncatum species complex</taxon>
    </lineage>
</organism>
<dbReference type="EMBL" id="VUJX02000008">
    <property type="protein sequence ID" value="KAL0932609.1"/>
    <property type="molecule type" value="Genomic_DNA"/>
</dbReference>
<evidence type="ECO:0000313" key="1">
    <source>
        <dbReference type="EMBL" id="KAL0932609.1"/>
    </source>
</evidence>
<name>A0ACC3YL56_COLTU</name>